<organism evidence="1 2">
    <name type="scientific">Acaulospora colombiana</name>
    <dbReference type="NCBI Taxonomy" id="27376"/>
    <lineage>
        <taxon>Eukaryota</taxon>
        <taxon>Fungi</taxon>
        <taxon>Fungi incertae sedis</taxon>
        <taxon>Mucoromycota</taxon>
        <taxon>Glomeromycotina</taxon>
        <taxon>Glomeromycetes</taxon>
        <taxon>Diversisporales</taxon>
        <taxon>Acaulosporaceae</taxon>
        <taxon>Acaulospora</taxon>
    </lineage>
</organism>
<accession>A0ACA9KPY1</accession>
<gene>
    <name evidence="1" type="ORF">ACOLOM_LOCUS2087</name>
</gene>
<dbReference type="EMBL" id="CAJVPT010002576">
    <property type="protein sequence ID" value="CAG8483684.1"/>
    <property type="molecule type" value="Genomic_DNA"/>
</dbReference>
<reference evidence="1" key="1">
    <citation type="submission" date="2021-06" db="EMBL/GenBank/DDBJ databases">
        <authorList>
            <person name="Kallberg Y."/>
            <person name="Tangrot J."/>
            <person name="Rosling A."/>
        </authorList>
    </citation>
    <scope>NUCLEOTIDE SEQUENCE</scope>
    <source>
        <strain evidence="1">CL356</strain>
    </source>
</reference>
<dbReference type="Proteomes" id="UP000789525">
    <property type="component" value="Unassembled WGS sequence"/>
</dbReference>
<evidence type="ECO:0000313" key="1">
    <source>
        <dbReference type="EMBL" id="CAG8483684.1"/>
    </source>
</evidence>
<proteinExistence type="predicted"/>
<name>A0ACA9KPY1_9GLOM</name>
<sequence>MTEAVDDGSMRSHRRRFAAFPPDGSSLRFRQNLIRQIESDVERDEGSDDVLFNCH</sequence>
<keyword evidence="2" id="KW-1185">Reference proteome</keyword>
<evidence type="ECO:0000313" key="2">
    <source>
        <dbReference type="Proteomes" id="UP000789525"/>
    </source>
</evidence>
<comment type="caution">
    <text evidence="1">The sequence shown here is derived from an EMBL/GenBank/DDBJ whole genome shotgun (WGS) entry which is preliminary data.</text>
</comment>
<protein>
    <submittedName>
        <fullName evidence="1">13103_t:CDS:1</fullName>
    </submittedName>
</protein>